<comment type="caution">
    <text evidence="2">The sequence shown here is derived from an EMBL/GenBank/DDBJ whole genome shotgun (WGS) entry which is preliminary data.</text>
</comment>
<feature type="region of interest" description="Disordered" evidence="1">
    <location>
        <begin position="163"/>
        <end position="186"/>
    </location>
</feature>
<feature type="region of interest" description="Disordered" evidence="1">
    <location>
        <begin position="1290"/>
        <end position="1321"/>
    </location>
</feature>
<reference evidence="2 3" key="1">
    <citation type="journal article" date="2024" name="BMC Genomics">
        <title>Genome assembly of redclaw crayfish (Cherax quadricarinatus) provides insights into its immune adaptation and hypoxia tolerance.</title>
        <authorList>
            <person name="Liu Z."/>
            <person name="Zheng J."/>
            <person name="Li H."/>
            <person name="Fang K."/>
            <person name="Wang S."/>
            <person name="He J."/>
            <person name="Zhou D."/>
            <person name="Weng S."/>
            <person name="Chi M."/>
            <person name="Gu Z."/>
            <person name="He J."/>
            <person name="Li F."/>
            <person name="Wang M."/>
        </authorList>
    </citation>
    <scope>NUCLEOTIDE SEQUENCE [LARGE SCALE GENOMIC DNA]</scope>
    <source>
        <strain evidence="2">ZL_2023a</strain>
    </source>
</reference>
<feature type="compositionally biased region" description="Pro residues" evidence="1">
    <location>
        <begin position="1301"/>
        <end position="1311"/>
    </location>
</feature>
<feature type="region of interest" description="Disordered" evidence="1">
    <location>
        <begin position="707"/>
        <end position="792"/>
    </location>
</feature>
<evidence type="ECO:0000313" key="3">
    <source>
        <dbReference type="Proteomes" id="UP001445076"/>
    </source>
</evidence>
<feature type="compositionally biased region" description="Low complexity" evidence="1">
    <location>
        <begin position="774"/>
        <end position="792"/>
    </location>
</feature>
<feature type="region of interest" description="Disordered" evidence="1">
    <location>
        <begin position="976"/>
        <end position="1002"/>
    </location>
</feature>
<proteinExistence type="predicted"/>
<dbReference type="Proteomes" id="UP001445076">
    <property type="component" value="Unassembled WGS sequence"/>
</dbReference>
<dbReference type="EMBL" id="JARKIK010000005">
    <property type="protein sequence ID" value="KAK8751652.1"/>
    <property type="molecule type" value="Genomic_DNA"/>
</dbReference>
<evidence type="ECO:0000313" key="2">
    <source>
        <dbReference type="EMBL" id="KAK8751652.1"/>
    </source>
</evidence>
<feature type="compositionally biased region" description="Basic residues" evidence="1">
    <location>
        <begin position="1312"/>
        <end position="1321"/>
    </location>
</feature>
<sequence>MGEILHSKDTVTMDSKHGVELLPENSSNPLGCLLQTSQVSSLMCPPVVPHQEPCIPPSDKSPIRHVPNLQNVSVGLPILKLHRLQAKDFRRFKDIAKVGISRECAKHLRHQLQRFRRNARRRNIRKLYKSQNNAKLCFKRENIFSEDFVKGDRGDTFRLSDSQKTSVIKRSRPTTNGSLTESDGGKAVPVKKARLQLPYKSWPRYDLHSSACMGDSRVLPLNPPLPPLVPLRHQGTAAHPSLMAMPWLSPSSALLNRAPYAAHPAISSSLMSPISPALAAPMGKYPVGPPMMPMRTMPSPVFPAPQSVVSTPSAGHSHANLYHTGVVAKPEKVFSATPQTAQSEKPQVPSHTAESHRAFVQAYPHLVAKNSDSPTQPSVAPLSSILTPQRKTSDSSWVPRLEKLSTPTSVLSKPPPLIRLPPLKDVVGTQNAKNLNTPLSSHVPHSSSSVHEQSVKEKAKFNQVEKSTHFNTTFHAQPASGPYHVSPAVMDVVGSSNFSTANSSSSKDVSLAVPNALAKAAASSVGLTGSPMVFIPASVAFDSFSNKVSPPASQTTTKSSQVKPNLNASLSASSLTPNVSTQYYWILSPQISTQSTTVTELSAVEPSHESSRKLSSSRTAAQLTPPTLAVSFSKPPDTGIMAPTPVSSSSCLASLLKAGVPLVPVSSATQSSLPSVIPNPYLSSTPVTTSICIPAPIMSTPYITDNTKKVSKHSSSTKYKYSRPGPKCSKKRPLPPNPERESTDLHTFKSAPDSPPVKSGTPGSDSKQHKSVFSITTTSASPSSCSPGTSTTSRKIDNIIKAVLDESTAVRLIMESVSGDSGSSSKTVESTPSKTSKNKCIKKRQYLDGTSKSPVKKRSLSKLKPDGQSKLKKKISSCGLEIPKDNWGEEKTRTYKKSAKHVKFLDKDWSARALTVTQRSVITNTNIWKDEHAEVPSTTELVKSPSEEAATELSITSAKAEYVPVISRVRQTGLFTPPFPSDSATPEGTSLDGGQEKAHEDLGKKLKPKKKPISGSFLGSNGSLNKKFTLIPKTSKNKITTLKLVKRQIKNCVSGKALHGKKYKLKAVESLTNEDRPVSIFKKVRVHIGPAGVRSTIIHKAESSHEKVNGSSTSAHLEAPHTKTYADSLYAPKEILQGNCSGSMALSRLSAELSRIPAKPRKRKISRLPYARVFLDSSLTPLQHKQIISTVCVKTASVTLERLTHRHIKKDFLKKNRINVWSGILLRRKLRNFDIKRYLLLRGKNCIPMTPQISGPSSKDLPKDHKRVPKIGPEGSKSAAVHQMLLEASTGIDPDSSPLSDVPPEPLPAPCPRKHKPRKGPPPHVVLMNELRDSLWNTYSDKGTQRASDLSSHGIISANKKQLLRFRNERLSRGQIKYLTWLGLNLAKRASKNSYLDSLEGSHIMMDLGMFGLKGSARPPPSWSLVLDSQGSRIDTDAAVRPKVSQSQTTLEDGIAQDHLPGAKLMQPPPAHTTALTVPHMYSTNTLPPGHVYATTFLAPGQLQTGQGQLHVLAPIPGVQDGSGSLSSAQVHTQAVVNQGRMYGQTAIPPAHVPISTGIPPTAVVQTSSPMGTRILSVDHTGRVRETLSQGIPTAYSRYPSAPRPDGWNTSRSSGRSSPPPPLTFMGGGALSSNLKASRVMPPPLSFMGAASETSTRPVMQLSYSQASPRSLHAGNWARALDLSQQGSASQNYSVINHTRQVTDKRPPNLSYAA</sequence>
<keyword evidence="3" id="KW-1185">Reference proteome</keyword>
<name>A0AAW0Y4W3_CHEQU</name>
<feature type="compositionally biased region" description="Polar residues" evidence="1">
    <location>
        <begin position="384"/>
        <end position="396"/>
    </location>
</feature>
<feature type="compositionally biased region" description="Low complexity" evidence="1">
    <location>
        <begin position="815"/>
        <end position="835"/>
    </location>
</feature>
<protein>
    <submittedName>
        <fullName evidence="2">Uncharacterized protein</fullName>
    </submittedName>
</protein>
<feature type="region of interest" description="Disordered" evidence="1">
    <location>
        <begin position="370"/>
        <end position="397"/>
    </location>
</feature>
<feature type="region of interest" description="Disordered" evidence="1">
    <location>
        <begin position="815"/>
        <end position="866"/>
    </location>
</feature>
<evidence type="ECO:0000256" key="1">
    <source>
        <dbReference type="SAM" id="MobiDB-lite"/>
    </source>
</evidence>
<gene>
    <name evidence="2" type="ORF">OTU49_009598</name>
</gene>
<feature type="region of interest" description="Disordered" evidence="1">
    <location>
        <begin position="1588"/>
        <end position="1637"/>
    </location>
</feature>
<organism evidence="2 3">
    <name type="scientific">Cherax quadricarinatus</name>
    <name type="common">Australian red claw crayfish</name>
    <dbReference type="NCBI Taxonomy" id="27406"/>
    <lineage>
        <taxon>Eukaryota</taxon>
        <taxon>Metazoa</taxon>
        <taxon>Ecdysozoa</taxon>
        <taxon>Arthropoda</taxon>
        <taxon>Crustacea</taxon>
        <taxon>Multicrustacea</taxon>
        <taxon>Malacostraca</taxon>
        <taxon>Eumalacostraca</taxon>
        <taxon>Eucarida</taxon>
        <taxon>Decapoda</taxon>
        <taxon>Pleocyemata</taxon>
        <taxon>Astacidea</taxon>
        <taxon>Parastacoidea</taxon>
        <taxon>Parastacidae</taxon>
        <taxon>Cherax</taxon>
    </lineage>
</organism>
<feature type="non-terminal residue" evidence="2">
    <location>
        <position position="1714"/>
    </location>
</feature>
<accession>A0AAW0Y4W3</accession>
<feature type="compositionally biased region" description="Basic and acidic residues" evidence="1">
    <location>
        <begin position="738"/>
        <end position="747"/>
    </location>
</feature>